<keyword evidence="2" id="KW-1185">Reference proteome</keyword>
<organism evidence="1 2">
    <name type="scientific">Persea americana</name>
    <name type="common">Avocado</name>
    <dbReference type="NCBI Taxonomy" id="3435"/>
    <lineage>
        <taxon>Eukaryota</taxon>
        <taxon>Viridiplantae</taxon>
        <taxon>Streptophyta</taxon>
        <taxon>Embryophyta</taxon>
        <taxon>Tracheophyta</taxon>
        <taxon>Spermatophyta</taxon>
        <taxon>Magnoliopsida</taxon>
        <taxon>Magnoliidae</taxon>
        <taxon>Laurales</taxon>
        <taxon>Lauraceae</taxon>
        <taxon>Persea</taxon>
    </lineage>
</organism>
<protein>
    <submittedName>
        <fullName evidence="1">Uncharacterized protein</fullName>
    </submittedName>
</protein>
<name>A0ACC2L1U8_PERAE</name>
<reference evidence="1 2" key="1">
    <citation type="journal article" date="2022" name="Hortic Res">
        <title>A haplotype resolved chromosomal level avocado genome allows analysis of novel avocado genes.</title>
        <authorList>
            <person name="Nath O."/>
            <person name="Fletcher S.J."/>
            <person name="Hayward A."/>
            <person name="Shaw L.M."/>
            <person name="Masouleh A.K."/>
            <person name="Furtado A."/>
            <person name="Henry R.J."/>
            <person name="Mitter N."/>
        </authorList>
    </citation>
    <scope>NUCLEOTIDE SEQUENCE [LARGE SCALE GENOMIC DNA]</scope>
    <source>
        <strain evidence="2">cv. Hass</strain>
    </source>
</reference>
<sequence length="66" mass="6806">MEVEAVPEIFRAVCDSDLLTGLHLSMPLALGGGGQILCAVSSPSPGSITVQKTIIVDNQRVGLSGR</sequence>
<evidence type="ECO:0000313" key="2">
    <source>
        <dbReference type="Proteomes" id="UP001234297"/>
    </source>
</evidence>
<accession>A0ACC2L1U8</accession>
<dbReference type="Proteomes" id="UP001234297">
    <property type="component" value="Chromosome 6"/>
</dbReference>
<dbReference type="EMBL" id="CM056814">
    <property type="protein sequence ID" value="KAJ8627390.1"/>
    <property type="molecule type" value="Genomic_DNA"/>
</dbReference>
<proteinExistence type="predicted"/>
<evidence type="ECO:0000313" key="1">
    <source>
        <dbReference type="EMBL" id="KAJ8627390.1"/>
    </source>
</evidence>
<gene>
    <name evidence="1" type="ORF">MRB53_020697</name>
</gene>
<comment type="caution">
    <text evidence="1">The sequence shown here is derived from an EMBL/GenBank/DDBJ whole genome shotgun (WGS) entry which is preliminary data.</text>
</comment>